<dbReference type="PANTHER" id="PTHR11473">
    <property type="entry name" value="AROMATIC AMINO ACID HYDROXYLASE"/>
    <property type="match status" value="1"/>
</dbReference>
<evidence type="ECO:0000256" key="5">
    <source>
        <dbReference type="ARBA" id="ARBA00023004"/>
    </source>
</evidence>
<gene>
    <name evidence="9" type="ORF">AS033_08365</name>
</gene>
<evidence type="ECO:0000256" key="2">
    <source>
        <dbReference type="ARBA" id="ARBA00009712"/>
    </source>
</evidence>
<keyword evidence="6 9" id="KW-0503">Monooxygenase</keyword>
<dbReference type="Pfam" id="PF00351">
    <property type="entry name" value="Biopterin_H"/>
    <property type="match status" value="2"/>
</dbReference>
<dbReference type="InterPro" id="IPR019774">
    <property type="entry name" value="Aromatic-AA_hydroxylase_C"/>
</dbReference>
<dbReference type="InterPro" id="IPR036951">
    <property type="entry name" value="ArAA_hydroxylase_sf"/>
</dbReference>
<dbReference type="RefSeq" id="WP_058265181.1">
    <property type="nucleotide sequence ID" value="NZ_FMYN01000002.1"/>
</dbReference>
<dbReference type="PANTHER" id="PTHR11473:SF24">
    <property type="entry name" value="PHENYLALANINE-4-HYDROXYLASE"/>
    <property type="match status" value="1"/>
</dbReference>
<accession>A0A0V8GGU4</accession>
<dbReference type="Proteomes" id="UP000053797">
    <property type="component" value="Unassembled WGS sequence"/>
</dbReference>
<dbReference type="PROSITE" id="PS51410">
    <property type="entry name" value="BH4_AAA_HYDROXYL_2"/>
    <property type="match status" value="1"/>
</dbReference>
<dbReference type="OrthoDB" id="9780502at2"/>
<evidence type="ECO:0000313" key="9">
    <source>
        <dbReference type="EMBL" id="KSU49370.1"/>
    </source>
</evidence>
<proteinExistence type="inferred from homology"/>
<reference evidence="9 10" key="1">
    <citation type="journal article" date="2015" name="Int. J. Syst. Evol. Microbiol.">
        <title>Exiguobacterium enclense sp. nov., isolated from sediment.</title>
        <authorList>
            <person name="Dastager S.G."/>
            <person name="Mawlankar R."/>
            <person name="Sonalkar V.V."/>
            <person name="Thorat M.N."/>
            <person name="Mual P."/>
            <person name="Verma A."/>
            <person name="Krishnamurthi S."/>
            <person name="Tang S.K."/>
            <person name="Li W.J."/>
        </authorList>
    </citation>
    <scope>NUCLEOTIDE SEQUENCE [LARGE SCALE GENOMIC DNA]</scope>
    <source>
        <strain evidence="9 10">NIO-1109</strain>
    </source>
</reference>
<evidence type="ECO:0000259" key="8">
    <source>
        <dbReference type="PROSITE" id="PS51410"/>
    </source>
</evidence>
<dbReference type="Gene3D" id="1.10.800.10">
    <property type="entry name" value="Aromatic amino acid hydroxylase"/>
    <property type="match status" value="1"/>
</dbReference>
<comment type="caution">
    <text evidence="9">The sequence shown here is derived from an EMBL/GenBank/DDBJ whole genome shotgun (WGS) entry which is preliminary data.</text>
</comment>
<keyword evidence="3 7" id="KW-0479">Metal-binding</keyword>
<comment type="cofactor">
    <cofactor evidence="1 7">
        <name>Fe(2+)</name>
        <dbReference type="ChEBI" id="CHEBI:29033"/>
    </cofactor>
</comment>
<organism evidence="9 10">
    <name type="scientific">Exiguobacterium indicum</name>
    <dbReference type="NCBI Taxonomy" id="296995"/>
    <lineage>
        <taxon>Bacteria</taxon>
        <taxon>Bacillati</taxon>
        <taxon>Bacillota</taxon>
        <taxon>Bacilli</taxon>
        <taxon>Bacillales</taxon>
        <taxon>Bacillales Family XII. Incertae Sedis</taxon>
        <taxon>Exiguobacterium</taxon>
    </lineage>
</organism>
<dbReference type="CDD" id="cd00361">
    <property type="entry name" value="arom_aa_hydroxylase"/>
    <property type="match status" value="1"/>
</dbReference>
<evidence type="ECO:0000256" key="4">
    <source>
        <dbReference type="ARBA" id="ARBA00023002"/>
    </source>
</evidence>
<dbReference type="EMBL" id="LNQL01000002">
    <property type="protein sequence ID" value="KSU49370.1"/>
    <property type="molecule type" value="Genomic_DNA"/>
</dbReference>
<feature type="domain" description="Biopterin-dependent aromatic amino acid hydroxylase family profile" evidence="8">
    <location>
        <begin position="1"/>
        <end position="336"/>
    </location>
</feature>
<keyword evidence="5 7" id="KW-0408">Iron</keyword>
<dbReference type="InterPro" id="IPR036329">
    <property type="entry name" value="Aro-AA_hydroxylase_C_sf"/>
</dbReference>
<dbReference type="InterPro" id="IPR001273">
    <property type="entry name" value="ArAA_hydroxylase"/>
</dbReference>
<dbReference type="GO" id="GO:0009072">
    <property type="term" value="P:aromatic amino acid metabolic process"/>
    <property type="evidence" value="ECO:0007669"/>
    <property type="project" value="InterPro"/>
</dbReference>
<name>A0A0V8GGU4_9BACL</name>
<evidence type="ECO:0000256" key="7">
    <source>
        <dbReference type="PIRSR" id="PIRSR601273-2"/>
    </source>
</evidence>
<feature type="binding site" evidence="7">
    <location>
        <position position="123"/>
    </location>
    <ligand>
        <name>Fe cation</name>
        <dbReference type="ChEBI" id="CHEBI:24875"/>
    </ligand>
</feature>
<feature type="binding site" evidence="7">
    <location>
        <position position="128"/>
    </location>
    <ligand>
        <name>Fe cation</name>
        <dbReference type="ChEBI" id="CHEBI:24875"/>
    </ligand>
</feature>
<dbReference type="GO" id="GO:0005506">
    <property type="term" value="F:iron ion binding"/>
    <property type="evidence" value="ECO:0007669"/>
    <property type="project" value="InterPro"/>
</dbReference>
<dbReference type="NCBIfam" id="NF010657">
    <property type="entry name" value="PRK14056.1"/>
    <property type="match status" value="1"/>
</dbReference>
<evidence type="ECO:0000256" key="1">
    <source>
        <dbReference type="ARBA" id="ARBA00001954"/>
    </source>
</evidence>
<protein>
    <submittedName>
        <fullName evidence="9">Phenylalanine 4-monooxygenase</fullName>
    </submittedName>
</protein>
<comment type="similarity">
    <text evidence="2">Belongs to the biopterin-dependent aromatic amino acid hydroxylase family.</text>
</comment>
<evidence type="ECO:0000313" key="10">
    <source>
        <dbReference type="Proteomes" id="UP000053797"/>
    </source>
</evidence>
<dbReference type="AlphaFoldDB" id="A0A0V8GGU4"/>
<dbReference type="SUPFAM" id="SSF56534">
    <property type="entry name" value="Aromatic aminoacid monoxygenases, catalytic and oligomerization domains"/>
    <property type="match status" value="1"/>
</dbReference>
<evidence type="ECO:0000256" key="6">
    <source>
        <dbReference type="ARBA" id="ARBA00023033"/>
    </source>
</evidence>
<dbReference type="GO" id="GO:0016714">
    <property type="term" value="F:oxidoreductase activity, acting on paired donors, with incorporation or reduction of molecular oxygen, reduced pteridine as one donor, and incorporation of one atom of oxygen"/>
    <property type="evidence" value="ECO:0007669"/>
    <property type="project" value="InterPro"/>
</dbReference>
<feature type="binding site" evidence="7">
    <location>
        <position position="213"/>
    </location>
    <ligand>
        <name>Fe cation</name>
        <dbReference type="ChEBI" id="CHEBI:24875"/>
    </ligand>
</feature>
<sequence length="549" mass="60551">MSTPIIPSHLRPHVAPQHYEDYTPTDHAVWRYVMRLNLNTLQDTAHPAYLEGLAASGISPERIPDVREMTANLSRGGWGTVAVDGLIPGVAFFDFQGHGLLPIATDIRKVDNILYTPAPDILHEAAGHAPILMNPVYAEFVRRFGEIGAHAFNHKAEHDVFKALKKLTIVKESPFSTPADIEQAEVELAETRTHVKGISEANEISRLFWWTVEFGLIGNIDNPQIYGAGLLSSVGESRHCLTDAVVKHPFSLEKALATKHDVTSMQKELFVCESFEQLRDALEEFAQSMSYIRGGIHGLTKAVESGNLSTLVFDSGLSLVGVPETQEIHDSLHLVKLTGPTALAANGEVLTGQGLADHPEGFTLLHGKELNEVLMQVKVGERLDWAEGNVRVTGDITAIQNVNGNRALVVLEAATLANDGKTMTMDRMELIVGDITSAFPGTEVEALKPIPETVEFERIERPLTAADPIFEVVREIREGRAGRERLPQLIDQTLVQLPDAWLLRLELLELADEIDQPRLIADLERLKATSEQRDELITRGMALLDVVHQ</sequence>
<keyword evidence="4" id="KW-0560">Oxidoreductase</keyword>
<evidence type="ECO:0000256" key="3">
    <source>
        <dbReference type="ARBA" id="ARBA00022723"/>
    </source>
</evidence>